<comment type="similarity">
    <text evidence="1">Belongs to the E.coli NlpD/Haemophilus LppB family.</text>
</comment>
<dbReference type="Gene3D" id="2.70.70.10">
    <property type="entry name" value="Glucose Permease (Domain IIA)"/>
    <property type="match status" value="1"/>
</dbReference>
<dbReference type="PANTHER" id="PTHR21666:SF263">
    <property type="entry name" value="MUREIN HYDROLASE ACTIVATOR NLPD"/>
    <property type="match status" value="1"/>
</dbReference>
<dbReference type="PANTHER" id="PTHR21666">
    <property type="entry name" value="PEPTIDASE-RELATED"/>
    <property type="match status" value="1"/>
</dbReference>
<dbReference type="PROSITE" id="PS51782">
    <property type="entry name" value="LYSM"/>
    <property type="match status" value="1"/>
</dbReference>
<dbReference type="AlphaFoldDB" id="A0A366FQ31"/>
<proteinExistence type="inferred from homology"/>
<dbReference type="CDD" id="cd00118">
    <property type="entry name" value="LysM"/>
    <property type="match status" value="1"/>
</dbReference>
<keyword evidence="4" id="KW-0378">Hydrolase</keyword>
<dbReference type="InterPro" id="IPR011055">
    <property type="entry name" value="Dup_hybrid_motif"/>
</dbReference>
<evidence type="ECO:0000259" key="3">
    <source>
        <dbReference type="PROSITE" id="PS51782"/>
    </source>
</evidence>
<feature type="region of interest" description="Disordered" evidence="2">
    <location>
        <begin position="172"/>
        <end position="282"/>
    </location>
</feature>
<feature type="compositionally biased region" description="Basic and acidic residues" evidence="2">
    <location>
        <begin position="181"/>
        <end position="210"/>
    </location>
</feature>
<dbReference type="GO" id="GO:0004222">
    <property type="term" value="F:metalloendopeptidase activity"/>
    <property type="evidence" value="ECO:0007669"/>
    <property type="project" value="TreeGrafter"/>
</dbReference>
<accession>A0A366FQ31</accession>
<dbReference type="Pfam" id="PF01476">
    <property type="entry name" value="LysM"/>
    <property type="match status" value="1"/>
</dbReference>
<evidence type="ECO:0000313" key="5">
    <source>
        <dbReference type="Proteomes" id="UP000253529"/>
    </source>
</evidence>
<dbReference type="SMART" id="SM00257">
    <property type="entry name" value="LysM"/>
    <property type="match status" value="1"/>
</dbReference>
<name>A0A366FQ31_9HYPH</name>
<dbReference type="Gene3D" id="3.10.350.10">
    <property type="entry name" value="LysM domain"/>
    <property type="match status" value="1"/>
</dbReference>
<dbReference type="SUPFAM" id="SSF51261">
    <property type="entry name" value="Duplicated hybrid motif"/>
    <property type="match status" value="1"/>
</dbReference>
<protein>
    <submittedName>
        <fullName evidence="4">Murein DD-endopeptidase MepM/ murein hydrolase activator NlpD</fullName>
    </submittedName>
</protein>
<evidence type="ECO:0000313" key="4">
    <source>
        <dbReference type="EMBL" id="RBP16814.1"/>
    </source>
</evidence>
<dbReference type="InterPro" id="IPR018392">
    <property type="entry name" value="LysM"/>
</dbReference>
<dbReference type="RefSeq" id="WP_113888054.1">
    <property type="nucleotide sequence ID" value="NZ_QNRK01000004.1"/>
</dbReference>
<dbReference type="SUPFAM" id="SSF54106">
    <property type="entry name" value="LysM domain"/>
    <property type="match status" value="1"/>
</dbReference>
<comment type="caution">
    <text evidence="4">The sequence shown here is derived from an EMBL/GenBank/DDBJ whole genome shotgun (WGS) entry which is preliminary data.</text>
</comment>
<dbReference type="InterPro" id="IPR036779">
    <property type="entry name" value="LysM_dom_sf"/>
</dbReference>
<reference evidence="4 5" key="1">
    <citation type="submission" date="2018-06" db="EMBL/GenBank/DDBJ databases">
        <title>Genomic Encyclopedia of Type Strains, Phase IV (KMG-IV): sequencing the most valuable type-strain genomes for metagenomic binning, comparative biology and taxonomic classification.</title>
        <authorList>
            <person name="Goeker M."/>
        </authorList>
    </citation>
    <scope>NUCLEOTIDE SEQUENCE [LARGE SCALE GENOMIC DNA]</scope>
    <source>
        <strain evidence="4 5">DSM 24875</strain>
    </source>
</reference>
<feature type="domain" description="LysM" evidence="3">
    <location>
        <begin position="104"/>
        <end position="148"/>
    </location>
</feature>
<dbReference type="InterPro" id="IPR050570">
    <property type="entry name" value="Cell_wall_metabolism_enzyme"/>
</dbReference>
<organism evidence="4 5">
    <name type="scientific">Roseiarcus fermentans</name>
    <dbReference type="NCBI Taxonomy" id="1473586"/>
    <lineage>
        <taxon>Bacteria</taxon>
        <taxon>Pseudomonadati</taxon>
        <taxon>Pseudomonadota</taxon>
        <taxon>Alphaproteobacteria</taxon>
        <taxon>Hyphomicrobiales</taxon>
        <taxon>Roseiarcaceae</taxon>
        <taxon>Roseiarcus</taxon>
    </lineage>
</organism>
<dbReference type="PROSITE" id="PS51257">
    <property type="entry name" value="PROKAR_LIPOPROTEIN"/>
    <property type="match status" value="1"/>
</dbReference>
<dbReference type="OrthoDB" id="9795421at2"/>
<dbReference type="InterPro" id="IPR016047">
    <property type="entry name" value="M23ase_b-sheet_dom"/>
</dbReference>
<evidence type="ECO:0000256" key="1">
    <source>
        <dbReference type="ARBA" id="ARBA00038420"/>
    </source>
</evidence>
<dbReference type="Pfam" id="PF01551">
    <property type="entry name" value="Peptidase_M23"/>
    <property type="match status" value="1"/>
</dbReference>
<dbReference type="Proteomes" id="UP000253529">
    <property type="component" value="Unassembled WGS sequence"/>
</dbReference>
<evidence type="ECO:0000256" key="2">
    <source>
        <dbReference type="SAM" id="MobiDB-lite"/>
    </source>
</evidence>
<dbReference type="CDD" id="cd12797">
    <property type="entry name" value="M23_peptidase"/>
    <property type="match status" value="1"/>
</dbReference>
<sequence length="398" mass="40058">MSDRVAFLEGRAVPRLALTGLALIWLSGCSQDVARFDSNPLSNPFATQTAQATPPAAAAPAGQAAAAPLAPAASVASAPLPAPAASTAQAVGGSAKGWSAAGGTPVTVANGENLDALSRRYGVPSSALLAANGLSSPAEVRSGMRIVVPVYNAGGRAVASAPAARDDAKAVADAAPKAKKRTEEVADAGDKPAKVKKAEDKAKKAEDRTAAKTAAAKGPDLPEKPEPAQVAKADPAKPDAQKTAGKKQGVDDTPTGAVDSKAGAKEPAAEADASGANPEFRWPARGRIIQGFKTGGNDGIDISVPTGTSVRAAESGVVVYSGDGLKGYGNLVLIKHPNGYVTAYANNGELDVKRGEQVKRGQVIAKSGDTGNVNAPQLHFELRKGSTPVDPTSYLAGL</sequence>
<keyword evidence="5" id="KW-1185">Reference proteome</keyword>
<gene>
    <name evidence="4" type="ORF">DFR50_10491</name>
</gene>
<dbReference type="EMBL" id="QNRK01000004">
    <property type="protein sequence ID" value="RBP16814.1"/>
    <property type="molecule type" value="Genomic_DNA"/>
</dbReference>